<feature type="transmembrane region" description="Helical" evidence="6">
    <location>
        <begin position="374"/>
        <end position="407"/>
    </location>
</feature>
<dbReference type="GO" id="GO:0005315">
    <property type="term" value="F:phosphate transmembrane transporter activity"/>
    <property type="evidence" value="ECO:0007669"/>
    <property type="project" value="TreeGrafter"/>
</dbReference>
<dbReference type="Pfam" id="PF03600">
    <property type="entry name" value="CitMHS"/>
    <property type="match status" value="1"/>
</dbReference>
<dbReference type="PANTHER" id="PTHR10283:SF92">
    <property type="entry name" value="LOW-AFFINITY PHOSPHATE TRANSPORTER PHO91"/>
    <property type="match status" value="1"/>
</dbReference>
<evidence type="ECO:0000256" key="4">
    <source>
        <dbReference type="ARBA" id="ARBA00022989"/>
    </source>
</evidence>
<dbReference type="Proteomes" id="UP000248314">
    <property type="component" value="Unassembled WGS sequence"/>
</dbReference>
<evidence type="ECO:0000256" key="6">
    <source>
        <dbReference type="SAM" id="Phobius"/>
    </source>
</evidence>
<feature type="transmembrane region" description="Helical" evidence="6">
    <location>
        <begin position="70"/>
        <end position="91"/>
    </location>
</feature>
<dbReference type="STRING" id="1122991.GCA_000613445_01544"/>
<comment type="caution">
    <text evidence="8">The sequence shown here is derived from an EMBL/GenBank/DDBJ whole genome shotgun (WGS) entry which is preliminary data.</text>
</comment>
<organism evidence="8 9">
    <name type="scientific">Hoylesella shahii DSM 15611 = JCM 12083</name>
    <dbReference type="NCBI Taxonomy" id="1122991"/>
    <lineage>
        <taxon>Bacteria</taxon>
        <taxon>Pseudomonadati</taxon>
        <taxon>Bacteroidota</taxon>
        <taxon>Bacteroidia</taxon>
        <taxon>Bacteroidales</taxon>
        <taxon>Prevotellaceae</taxon>
        <taxon>Hoylesella</taxon>
    </lineage>
</organism>
<comment type="subcellular location">
    <subcellularLocation>
        <location evidence="1">Membrane</location>
        <topology evidence="1">Multi-pass membrane protein</topology>
    </subcellularLocation>
</comment>
<gene>
    <name evidence="8" type="ORF">EJ73_01795</name>
</gene>
<protein>
    <submittedName>
        <fullName evidence="8">Sodium-dependent dicarboxylate transporter 2/3/5</fullName>
    </submittedName>
</protein>
<dbReference type="CDD" id="cd01115">
    <property type="entry name" value="SLC13_permease"/>
    <property type="match status" value="1"/>
</dbReference>
<evidence type="ECO:0000256" key="5">
    <source>
        <dbReference type="ARBA" id="ARBA00023136"/>
    </source>
</evidence>
<feature type="transmembrane region" description="Helical" evidence="6">
    <location>
        <begin position="308"/>
        <end position="327"/>
    </location>
</feature>
<keyword evidence="9" id="KW-1185">Reference proteome</keyword>
<dbReference type="GO" id="GO:0005886">
    <property type="term" value="C:plasma membrane"/>
    <property type="evidence" value="ECO:0007669"/>
    <property type="project" value="TreeGrafter"/>
</dbReference>
<keyword evidence="5 6" id="KW-0472">Membrane</keyword>
<feature type="transmembrane region" description="Helical" evidence="6">
    <location>
        <begin position="419"/>
        <end position="442"/>
    </location>
</feature>
<sequence length="487" mass="52150">MSEQKRNTLSEVFRFKKFALFIVAVVITAILWNLPSTAFGIEGLTVIQQRVIAIFAFATIMWVTEAISSWATSVVLIAALLFTTSDNAFLFFREGIDKSELLHHSALMATFADPIIILFLGGFMLAIAATKSGLDVFLARNLLRPFGRKSEMVLLGFILITGAFSMFVSNTATAAMMLTFLTPVFKALPPEGKGRVALTLAIPVAANIGGMGTPIGTPPNAIALKYLNDVNGLNLNLGFGQWMAFMLPLTIVLLLIGWYLLKTFFPFKKKEIDLHIDGEVQKGWRTPVIAVTFCVTVLLWMLDKVTGVGANTVAMLPIAVFALTGVVKAKDLQEINWSVIWMVAGGFALGLALNESKLAELAIKSIPFDSWSPLVILLISGVICYVLSNFISNTATAALLVPILAVVCKGMGDSLNGIGGTPTVLIGIAIAASTAMCLPISTPPNAIAHSTGLVNQNEMMKIGLSIGIIGLVLGYMVLFFVGKSGLI</sequence>
<feature type="transmembrane region" description="Helical" evidence="6">
    <location>
        <begin position="282"/>
        <end position="302"/>
    </location>
</feature>
<feature type="domain" description="Citrate transporter-like" evidence="7">
    <location>
        <begin position="60"/>
        <end position="412"/>
    </location>
</feature>
<dbReference type="PANTHER" id="PTHR10283">
    <property type="entry name" value="SOLUTE CARRIER FAMILY 13 MEMBER"/>
    <property type="match status" value="1"/>
</dbReference>
<name>A0A318I8F9_9BACT</name>
<evidence type="ECO:0000259" key="7">
    <source>
        <dbReference type="Pfam" id="PF03600"/>
    </source>
</evidence>
<dbReference type="AlphaFoldDB" id="A0A318I8F9"/>
<reference evidence="8 9" key="1">
    <citation type="submission" date="2018-05" db="EMBL/GenBank/DDBJ databases">
        <title>Genomic Encyclopedia of Type Strains, Phase I: the one thousand microbial genomes (KMG-I) project.</title>
        <authorList>
            <person name="Kyrpides N."/>
        </authorList>
    </citation>
    <scope>NUCLEOTIDE SEQUENCE [LARGE SCALE GENOMIC DNA]</scope>
    <source>
        <strain evidence="8 9">DSM 15611</strain>
    </source>
</reference>
<evidence type="ECO:0000313" key="8">
    <source>
        <dbReference type="EMBL" id="PXX21271.1"/>
    </source>
</evidence>
<dbReference type="InterPro" id="IPR004680">
    <property type="entry name" value="Cit_transptr-like_dom"/>
</dbReference>
<dbReference type="NCBIfam" id="TIGR00785">
    <property type="entry name" value="dass"/>
    <property type="match status" value="1"/>
</dbReference>
<feature type="transmembrane region" description="Helical" evidence="6">
    <location>
        <begin position="242"/>
        <end position="261"/>
    </location>
</feature>
<keyword evidence="4 6" id="KW-1133">Transmembrane helix</keyword>
<evidence type="ECO:0000256" key="3">
    <source>
        <dbReference type="ARBA" id="ARBA00022692"/>
    </source>
</evidence>
<keyword evidence="3 6" id="KW-0812">Transmembrane</keyword>
<feature type="transmembrane region" description="Helical" evidence="6">
    <location>
        <begin position="334"/>
        <end position="354"/>
    </location>
</feature>
<feature type="transmembrane region" description="Helical" evidence="6">
    <location>
        <begin position="47"/>
        <end position="63"/>
    </location>
</feature>
<feature type="transmembrane region" description="Helical" evidence="6">
    <location>
        <begin position="20"/>
        <end position="41"/>
    </location>
</feature>
<dbReference type="RefSeq" id="WP_110370310.1">
    <property type="nucleotide sequence ID" value="NZ_QJJX01000021.1"/>
</dbReference>
<proteinExistence type="predicted"/>
<dbReference type="InterPro" id="IPR001898">
    <property type="entry name" value="SLC13A/DASS"/>
</dbReference>
<keyword evidence="2" id="KW-0813">Transport</keyword>
<evidence type="ECO:0000256" key="2">
    <source>
        <dbReference type="ARBA" id="ARBA00022448"/>
    </source>
</evidence>
<feature type="transmembrane region" description="Helical" evidence="6">
    <location>
        <begin position="152"/>
        <end position="181"/>
    </location>
</feature>
<accession>A0A318I8F9</accession>
<evidence type="ECO:0000256" key="1">
    <source>
        <dbReference type="ARBA" id="ARBA00004141"/>
    </source>
</evidence>
<feature type="transmembrane region" description="Helical" evidence="6">
    <location>
        <begin position="462"/>
        <end position="481"/>
    </location>
</feature>
<evidence type="ECO:0000313" key="9">
    <source>
        <dbReference type="Proteomes" id="UP000248314"/>
    </source>
</evidence>
<dbReference type="EMBL" id="QJJX01000021">
    <property type="protein sequence ID" value="PXX21271.1"/>
    <property type="molecule type" value="Genomic_DNA"/>
</dbReference>
<feature type="transmembrane region" description="Helical" evidence="6">
    <location>
        <begin position="111"/>
        <end position="131"/>
    </location>
</feature>